<name>A0A3S0RGU0_9GAMM</name>
<reference evidence="1 2" key="1">
    <citation type="submission" date="2018-12" db="EMBL/GenBank/DDBJ databases">
        <title>Dyella dinghuensis sp. nov. DHOA06 and Dyella choica sp. nov. 4M-K27, isolated from forest soil.</title>
        <authorList>
            <person name="Qiu L.-H."/>
            <person name="Gao Z.-H."/>
        </authorList>
    </citation>
    <scope>NUCLEOTIDE SEQUENCE [LARGE SCALE GENOMIC DNA]</scope>
    <source>
        <strain evidence="1 2">DHOA06</strain>
    </source>
</reference>
<dbReference type="EMBL" id="RYZR01000001">
    <property type="protein sequence ID" value="RUL67156.1"/>
    <property type="molecule type" value="Genomic_DNA"/>
</dbReference>
<dbReference type="RefSeq" id="WP_126671867.1">
    <property type="nucleotide sequence ID" value="NZ_RYZR01000001.1"/>
</dbReference>
<proteinExistence type="predicted"/>
<gene>
    <name evidence="1" type="ORF">EKH79_00695</name>
</gene>
<comment type="caution">
    <text evidence="1">The sequence shown here is derived from an EMBL/GenBank/DDBJ whole genome shotgun (WGS) entry which is preliminary data.</text>
</comment>
<evidence type="ECO:0000313" key="1">
    <source>
        <dbReference type="EMBL" id="RUL67156.1"/>
    </source>
</evidence>
<protein>
    <submittedName>
        <fullName evidence="1">Uncharacterized protein</fullName>
    </submittedName>
</protein>
<dbReference type="Proteomes" id="UP000267077">
    <property type="component" value="Unassembled WGS sequence"/>
</dbReference>
<dbReference type="AlphaFoldDB" id="A0A3S0RGU0"/>
<sequence length="184" mass="20330">MSVAVRSQTAPVQGKFVNISAPANLAPTRKLSCIDLTDVKNTYTPPDVYTAIRACLAKGDYDRAAMLFPLAGAYAHFDAFRITDQTARDGGQILIMQTFAMMPPDQKQAFKQALTVVISDPKRHADFCSDVSKIGPPDYFPKYLIMHGMNAFLTPHPEQNALVPNFDAQGTWTKLQAEYLKCVN</sequence>
<organism evidence="1 2">
    <name type="scientific">Dyella dinghuensis</name>
    <dbReference type="NCBI Taxonomy" id="1920169"/>
    <lineage>
        <taxon>Bacteria</taxon>
        <taxon>Pseudomonadati</taxon>
        <taxon>Pseudomonadota</taxon>
        <taxon>Gammaproteobacteria</taxon>
        <taxon>Lysobacterales</taxon>
        <taxon>Rhodanobacteraceae</taxon>
        <taxon>Dyella</taxon>
    </lineage>
</organism>
<evidence type="ECO:0000313" key="2">
    <source>
        <dbReference type="Proteomes" id="UP000267077"/>
    </source>
</evidence>
<accession>A0A3S0RGU0</accession>
<keyword evidence="2" id="KW-1185">Reference proteome</keyword>
<dbReference type="OrthoDB" id="5339269at2"/>